<dbReference type="Proteomes" id="UP000663848">
    <property type="component" value="Unassembled WGS sequence"/>
</dbReference>
<accession>A0A821YZP5</accession>
<gene>
    <name evidence="2" type="ORF">QYT958_LOCUS34960</name>
</gene>
<reference evidence="2" key="1">
    <citation type="submission" date="2021-02" db="EMBL/GenBank/DDBJ databases">
        <authorList>
            <person name="Nowell W R."/>
        </authorList>
    </citation>
    <scope>NUCLEOTIDE SEQUENCE</scope>
</reference>
<comment type="caution">
    <text evidence="2">The sequence shown here is derived from an EMBL/GenBank/DDBJ whole genome shotgun (WGS) entry which is preliminary data.</text>
</comment>
<protein>
    <submittedName>
        <fullName evidence="2">Uncharacterized protein</fullName>
    </submittedName>
</protein>
<evidence type="ECO:0000313" key="3">
    <source>
        <dbReference type="Proteomes" id="UP000663848"/>
    </source>
</evidence>
<feature type="compositionally biased region" description="Polar residues" evidence="1">
    <location>
        <begin position="30"/>
        <end position="53"/>
    </location>
</feature>
<sequence length="160" mass="17999">DDTHTPASTFNNNYSPHHNDMMIMKTEQPLPSKSFSTLPSNARTSLSVSNDRLSPSVHEDSTSSISSLSSLFTLQSNLSATRAPETPPLELHTSLCIAEIYREHFYEYFHINYCGEFEHDGSFIASLRYFYNKPIVVNNNNAPSSIDNTITHSQARAIIR</sequence>
<feature type="non-terminal residue" evidence="2">
    <location>
        <position position="160"/>
    </location>
</feature>
<dbReference type="EMBL" id="CAJOBR010025817">
    <property type="protein sequence ID" value="CAF4968328.1"/>
    <property type="molecule type" value="Genomic_DNA"/>
</dbReference>
<dbReference type="AlphaFoldDB" id="A0A821YZP5"/>
<organism evidence="2 3">
    <name type="scientific">Rotaria socialis</name>
    <dbReference type="NCBI Taxonomy" id="392032"/>
    <lineage>
        <taxon>Eukaryota</taxon>
        <taxon>Metazoa</taxon>
        <taxon>Spiralia</taxon>
        <taxon>Gnathifera</taxon>
        <taxon>Rotifera</taxon>
        <taxon>Eurotatoria</taxon>
        <taxon>Bdelloidea</taxon>
        <taxon>Philodinida</taxon>
        <taxon>Philodinidae</taxon>
        <taxon>Rotaria</taxon>
    </lineage>
</organism>
<feature type="region of interest" description="Disordered" evidence="1">
    <location>
        <begin position="30"/>
        <end position="63"/>
    </location>
</feature>
<feature type="non-terminal residue" evidence="2">
    <location>
        <position position="1"/>
    </location>
</feature>
<evidence type="ECO:0000313" key="2">
    <source>
        <dbReference type="EMBL" id="CAF4968328.1"/>
    </source>
</evidence>
<proteinExistence type="predicted"/>
<evidence type="ECO:0000256" key="1">
    <source>
        <dbReference type="SAM" id="MobiDB-lite"/>
    </source>
</evidence>
<name>A0A821YZP5_9BILA</name>